<dbReference type="PROSITE" id="PS50059">
    <property type="entry name" value="FKBP_PPIASE"/>
    <property type="match status" value="1"/>
</dbReference>
<reference evidence="7 8" key="1">
    <citation type="journal article" date="2018" name="Gigascience">
        <title>Genomes of trombidid mites reveal novel predicted allergens and laterally-transferred genes associated with secondary metabolism.</title>
        <authorList>
            <person name="Dong X."/>
            <person name="Chaisiri K."/>
            <person name="Xia D."/>
            <person name="Armstrong S.D."/>
            <person name="Fang Y."/>
            <person name="Donnelly M.J."/>
            <person name="Kadowaki T."/>
            <person name="McGarry J.W."/>
            <person name="Darby A.C."/>
            <person name="Makepeace B.L."/>
        </authorList>
    </citation>
    <scope>NUCLEOTIDE SEQUENCE [LARGE SCALE GENOMIC DNA]</scope>
    <source>
        <strain evidence="7">UoL-UT</strain>
    </source>
</reference>
<evidence type="ECO:0000313" key="8">
    <source>
        <dbReference type="Proteomes" id="UP000288716"/>
    </source>
</evidence>
<dbReference type="GO" id="GO:0005783">
    <property type="term" value="C:endoplasmic reticulum"/>
    <property type="evidence" value="ECO:0007669"/>
    <property type="project" value="TreeGrafter"/>
</dbReference>
<dbReference type="FunFam" id="3.10.50.40:FF:000006">
    <property type="entry name" value="Peptidyl-prolyl cis-trans isomerase"/>
    <property type="match status" value="1"/>
</dbReference>
<evidence type="ECO:0000256" key="1">
    <source>
        <dbReference type="ARBA" id="ARBA00000971"/>
    </source>
</evidence>
<feature type="domain" description="PPIase FKBP-type" evidence="6">
    <location>
        <begin position="1"/>
        <end position="88"/>
    </location>
</feature>
<evidence type="ECO:0000259" key="6">
    <source>
        <dbReference type="PROSITE" id="PS50059"/>
    </source>
</evidence>
<keyword evidence="8" id="KW-1185">Reference proteome</keyword>
<dbReference type="InterPro" id="IPR001179">
    <property type="entry name" value="PPIase_FKBP_dom"/>
</dbReference>
<evidence type="ECO:0000256" key="5">
    <source>
        <dbReference type="PROSITE-ProRule" id="PRU00277"/>
    </source>
</evidence>
<protein>
    <recommendedName>
        <fullName evidence="2 5">peptidylprolyl isomerase</fullName>
        <ecNumber evidence="2 5">5.2.1.8</ecNumber>
    </recommendedName>
</protein>
<keyword evidence="3 5" id="KW-0697">Rotamase</keyword>
<keyword evidence="4 5" id="KW-0413">Isomerase</keyword>
<comment type="catalytic activity">
    <reaction evidence="1 5">
        <text>[protein]-peptidylproline (omega=180) = [protein]-peptidylproline (omega=0)</text>
        <dbReference type="Rhea" id="RHEA:16237"/>
        <dbReference type="Rhea" id="RHEA-COMP:10747"/>
        <dbReference type="Rhea" id="RHEA-COMP:10748"/>
        <dbReference type="ChEBI" id="CHEBI:83833"/>
        <dbReference type="ChEBI" id="CHEBI:83834"/>
        <dbReference type="EC" id="5.2.1.8"/>
    </reaction>
</comment>
<evidence type="ECO:0000256" key="4">
    <source>
        <dbReference type="ARBA" id="ARBA00023235"/>
    </source>
</evidence>
<organism evidence="7 8">
    <name type="scientific">Leptotrombidium deliense</name>
    <dbReference type="NCBI Taxonomy" id="299467"/>
    <lineage>
        <taxon>Eukaryota</taxon>
        <taxon>Metazoa</taxon>
        <taxon>Ecdysozoa</taxon>
        <taxon>Arthropoda</taxon>
        <taxon>Chelicerata</taxon>
        <taxon>Arachnida</taxon>
        <taxon>Acari</taxon>
        <taxon>Acariformes</taxon>
        <taxon>Trombidiformes</taxon>
        <taxon>Prostigmata</taxon>
        <taxon>Anystina</taxon>
        <taxon>Parasitengona</taxon>
        <taxon>Trombiculoidea</taxon>
        <taxon>Trombiculidae</taxon>
        <taxon>Leptotrombidium</taxon>
    </lineage>
</organism>
<name>A0A443SCX5_9ACAR</name>
<dbReference type="Proteomes" id="UP000288716">
    <property type="component" value="Unassembled WGS sequence"/>
</dbReference>
<dbReference type="PANTHER" id="PTHR45779:SF7">
    <property type="entry name" value="PEPTIDYLPROLYL ISOMERASE"/>
    <property type="match status" value="1"/>
</dbReference>
<dbReference type="STRING" id="299467.A0A443SCX5"/>
<dbReference type="Gene3D" id="3.10.50.40">
    <property type="match status" value="1"/>
</dbReference>
<dbReference type="OrthoDB" id="77911at2759"/>
<evidence type="ECO:0000256" key="2">
    <source>
        <dbReference type="ARBA" id="ARBA00013194"/>
    </source>
</evidence>
<dbReference type="SUPFAM" id="SSF54534">
    <property type="entry name" value="FKBP-like"/>
    <property type="match status" value="1"/>
</dbReference>
<proteinExistence type="predicted"/>
<dbReference type="InterPro" id="IPR044609">
    <property type="entry name" value="FKBP2/11"/>
</dbReference>
<accession>A0A443SCX5</accession>
<dbReference type="EC" id="5.2.1.8" evidence="2 5"/>
<dbReference type="AlphaFoldDB" id="A0A443SCX5"/>
<gene>
    <name evidence="7" type="ORF">B4U80_11480</name>
</gene>
<dbReference type="GO" id="GO:0003755">
    <property type="term" value="F:peptidyl-prolyl cis-trans isomerase activity"/>
    <property type="evidence" value="ECO:0007669"/>
    <property type="project" value="UniProtKB-KW"/>
</dbReference>
<dbReference type="VEuPathDB" id="VectorBase:LDEU006688"/>
<dbReference type="Pfam" id="PF00254">
    <property type="entry name" value="FKBP_C"/>
    <property type="match status" value="1"/>
</dbReference>
<dbReference type="InterPro" id="IPR046357">
    <property type="entry name" value="PPIase_dom_sf"/>
</dbReference>
<dbReference type="PANTHER" id="PTHR45779">
    <property type="entry name" value="PEPTIDYLPROLYL ISOMERASE"/>
    <property type="match status" value="1"/>
</dbReference>
<dbReference type="EMBL" id="NCKV01003796">
    <property type="protein sequence ID" value="RWS25350.1"/>
    <property type="molecule type" value="Genomic_DNA"/>
</dbReference>
<comment type="caution">
    <text evidence="7">The sequence shown here is derived from an EMBL/GenBank/DDBJ whole genome shotgun (WGS) entry which is preliminary data.</text>
</comment>
<evidence type="ECO:0000256" key="3">
    <source>
        <dbReference type="ARBA" id="ARBA00023110"/>
    </source>
</evidence>
<sequence length="94" mass="10309">MMYSRKQGILEANGHEFDNSYKRGTPLTFSLGTGQVIQGWEQGLLGMCAGEKRKLVIPPDLGYGSAGAPPSIPPHAVLIFEVECMKIEDKKMEL</sequence>
<evidence type="ECO:0000313" key="7">
    <source>
        <dbReference type="EMBL" id="RWS25350.1"/>
    </source>
</evidence>